<feature type="compositionally biased region" description="Pro residues" evidence="1">
    <location>
        <begin position="208"/>
        <end position="224"/>
    </location>
</feature>
<feature type="chain" id="PRO_5040290806" evidence="2">
    <location>
        <begin position="18"/>
        <end position="278"/>
    </location>
</feature>
<dbReference type="PANTHER" id="PTHR35523:SF1">
    <property type="entry name" value="CELL WALL PROTEIN SED1"/>
    <property type="match status" value="1"/>
</dbReference>
<evidence type="ECO:0000256" key="2">
    <source>
        <dbReference type="SAM" id="SignalP"/>
    </source>
</evidence>
<feature type="region of interest" description="Disordered" evidence="1">
    <location>
        <begin position="188"/>
        <end position="235"/>
    </location>
</feature>
<dbReference type="GO" id="GO:0031505">
    <property type="term" value="P:fungal-type cell wall organization"/>
    <property type="evidence" value="ECO:0007669"/>
    <property type="project" value="InterPro"/>
</dbReference>
<evidence type="ECO:0000313" key="3">
    <source>
        <dbReference type="EMBL" id="USW56457.1"/>
    </source>
</evidence>
<dbReference type="GO" id="GO:0005199">
    <property type="term" value="F:structural constituent of cell wall"/>
    <property type="evidence" value="ECO:0007669"/>
    <property type="project" value="InterPro"/>
</dbReference>
<gene>
    <name evidence="3" type="ORF">Slin15195_G097760</name>
</gene>
<dbReference type="Proteomes" id="UP001056384">
    <property type="component" value="Chromosome 8"/>
</dbReference>
<organism evidence="3 4">
    <name type="scientific">Septoria linicola</name>
    <dbReference type="NCBI Taxonomy" id="215465"/>
    <lineage>
        <taxon>Eukaryota</taxon>
        <taxon>Fungi</taxon>
        <taxon>Dikarya</taxon>
        <taxon>Ascomycota</taxon>
        <taxon>Pezizomycotina</taxon>
        <taxon>Dothideomycetes</taxon>
        <taxon>Dothideomycetidae</taxon>
        <taxon>Mycosphaerellales</taxon>
        <taxon>Mycosphaerellaceae</taxon>
        <taxon>Septoria</taxon>
    </lineage>
</organism>
<keyword evidence="4" id="KW-1185">Reference proteome</keyword>
<dbReference type="OrthoDB" id="3650863at2759"/>
<dbReference type="AlphaFoldDB" id="A0A9Q9B2Y9"/>
<reference evidence="3" key="1">
    <citation type="submission" date="2022-06" db="EMBL/GenBank/DDBJ databases">
        <title>Complete genome sequences of two strains of the flax pathogen Septoria linicola.</title>
        <authorList>
            <person name="Lapalu N."/>
            <person name="Simon A."/>
            <person name="Demenou B."/>
            <person name="Paumier D."/>
            <person name="Guillot M.-P."/>
            <person name="Gout L."/>
            <person name="Valade R."/>
        </authorList>
    </citation>
    <scope>NUCLEOTIDE SEQUENCE</scope>
    <source>
        <strain evidence="3">SE15195</strain>
    </source>
</reference>
<proteinExistence type="predicted"/>
<dbReference type="EMBL" id="CP099425">
    <property type="protein sequence ID" value="USW56457.1"/>
    <property type="molecule type" value="Genomic_DNA"/>
</dbReference>
<protein>
    <submittedName>
        <fullName evidence="3">Uncharacterized protein</fullName>
    </submittedName>
</protein>
<dbReference type="GO" id="GO:0009277">
    <property type="term" value="C:fungal-type cell wall"/>
    <property type="evidence" value="ECO:0007669"/>
    <property type="project" value="TreeGrafter"/>
</dbReference>
<name>A0A9Q9B2Y9_9PEZI</name>
<dbReference type="InterPro" id="IPR038843">
    <property type="entry name" value="Sed1/Spi1"/>
</dbReference>
<sequence length="278" mass="28384">MKAAFALAAAGVAVAQGTYPASCPAPGETGADGRYSCNPAHSYPEGQICQEDGGCYYLRVEGPGVYATPSATVSVPEYRTTSACPAPGSNGPDGRYSCNPAHSYPEGQICQEDGGCYYLRTEGPGVYATPSVSLDTPEYRTSTVSAITTYCPSSTVITHEQKTYTVTSATTLTLPCPGGCVVTTPVAPPKTPETHPATQPKVPATTPVAPPKAPETHPAQPPATTPVVYKPTTMAPVPSVPASRNGTQTHSVATYTGAAAQQTAGAILAVAAMGALFL</sequence>
<accession>A0A9Q9B2Y9</accession>
<evidence type="ECO:0000313" key="4">
    <source>
        <dbReference type="Proteomes" id="UP001056384"/>
    </source>
</evidence>
<keyword evidence="2" id="KW-0732">Signal</keyword>
<feature type="compositionally biased region" description="Low complexity" evidence="1">
    <location>
        <begin position="194"/>
        <end position="207"/>
    </location>
</feature>
<feature type="signal peptide" evidence="2">
    <location>
        <begin position="1"/>
        <end position="17"/>
    </location>
</feature>
<evidence type="ECO:0000256" key="1">
    <source>
        <dbReference type="SAM" id="MobiDB-lite"/>
    </source>
</evidence>
<dbReference type="PANTHER" id="PTHR35523">
    <property type="entry name" value="CELL WALL PROTEIN SED1"/>
    <property type="match status" value="1"/>
</dbReference>